<protein>
    <recommendedName>
        <fullName evidence="1">FAD/NAD(P)-binding domain-containing protein</fullName>
    </recommendedName>
</protein>
<dbReference type="AlphaFoldDB" id="A0AAV9N193"/>
<dbReference type="InterPro" id="IPR015904">
    <property type="entry name" value="Sulphide_quinone_reductase"/>
</dbReference>
<feature type="domain" description="FAD/NAD(P)-binding" evidence="1">
    <location>
        <begin position="45"/>
        <end position="167"/>
    </location>
</feature>
<dbReference type="Gene3D" id="3.50.50.60">
    <property type="entry name" value="FAD/NAD(P)-binding domain"/>
    <property type="match status" value="2"/>
</dbReference>
<dbReference type="SUPFAM" id="SSF51905">
    <property type="entry name" value="FAD/NAD(P)-binding domain"/>
    <property type="match status" value="2"/>
</dbReference>
<accession>A0AAV9N193</accession>
<name>A0AAV9N193_9EURO</name>
<dbReference type="RefSeq" id="XP_064702888.1">
    <property type="nucleotide sequence ID" value="XM_064850406.1"/>
</dbReference>
<dbReference type="GO" id="GO:0005739">
    <property type="term" value="C:mitochondrion"/>
    <property type="evidence" value="ECO:0007669"/>
    <property type="project" value="TreeGrafter"/>
</dbReference>
<dbReference type="GO" id="GO:0071949">
    <property type="term" value="F:FAD binding"/>
    <property type="evidence" value="ECO:0007669"/>
    <property type="project" value="TreeGrafter"/>
</dbReference>
<dbReference type="InterPro" id="IPR036188">
    <property type="entry name" value="FAD/NAD-bd_sf"/>
</dbReference>
<comment type="caution">
    <text evidence="2">The sequence shown here is derived from an EMBL/GenBank/DDBJ whole genome shotgun (WGS) entry which is preliminary data.</text>
</comment>
<evidence type="ECO:0000313" key="3">
    <source>
        <dbReference type="Proteomes" id="UP001358417"/>
    </source>
</evidence>
<reference evidence="2 3" key="1">
    <citation type="submission" date="2023-08" db="EMBL/GenBank/DDBJ databases">
        <title>Black Yeasts Isolated from many extreme environments.</title>
        <authorList>
            <person name="Coleine C."/>
            <person name="Stajich J.E."/>
            <person name="Selbmann L."/>
        </authorList>
    </citation>
    <scope>NUCLEOTIDE SEQUENCE [LARGE SCALE GENOMIC DNA]</scope>
    <source>
        <strain evidence="2 3">CCFEE 5792</strain>
    </source>
</reference>
<evidence type="ECO:0000313" key="2">
    <source>
        <dbReference type="EMBL" id="KAK5047326.1"/>
    </source>
</evidence>
<proteinExistence type="predicted"/>
<dbReference type="GO" id="GO:0070224">
    <property type="term" value="F:sulfide:quinone oxidoreductase activity"/>
    <property type="evidence" value="ECO:0007669"/>
    <property type="project" value="TreeGrafter"/>
</dbReference>
<dbReference type="PANTHER" id="PTHR10632:SF2">
    <property type="entry name" value="SULFIDE:QUINONE OXIDOREDUCTASE, MITOCHONDRIAL"/>
    <property type="match status" value="1"/>
</dbReference>
<dbReference type="PANTHER" id="PTHR10632">
    <property type="entry name" value="SULFIDE:QUINONE OXIDOREDUCTASE"/>
    <property type="match status" value="1"/>
</dbReference>
<sequence>MYNPLRSSRVLQRALSSTVASTVQARSLATVAPNVPLQPTAKAHRVVVIGGGAAGLSVSHMLLRSGKFAAAEIAIVDPAGYHHYQPGWTLVGGGLKTKEQLQRPLESLVDPNLRLYQEAVAGLQPEQNTITLSNGDALSYDHLVIAPGVKIDLNSIDGLQDALMDPTSLVCSIYTYETCDKVFRSIQKLKKGKAIFTQPAGLIKCAGAPQKIMWLALDHWEKQSIYQSSQTAHSPVKISFATGLPVMFGVPKYSRALNKLREQRGVEAMFEHDLVSIKGNLASFKSPHSKELVERPFDFLHVAPKMGPHKFVSDSVLSNESGYVNINTETLNHKDYKNVWGIGDAAALPTSKTAAAITAQAPVLVSNLLQAIGGFELSNKYDGYTSCPLTTGNGKVMLAEFKYGPEPYFT</sequence>
<dbReference type="GeneID" id="89975017"/>
<dbReference type="GO" id="GO:0070221">
    <property type="term" value="P:sulfide oxidation, using sulfide:quinone oxidoreductase"/>
    <property type="evidence" value="ECO:0007669"/>
    <property type="project" value="TreeGrafter"/>
</dbReference>
<dbReference type="FunFam" id="3.50.50.60:FF:000203">
    <property type="entry name" value="Related to sulfide:quinone oxidoreductase, mitochondrial"/>
    <property type="match status" value="1"/>
</dbReference>
<dbReference type="Proteomes" id="UP001358417">
    <property type="component" value="Unassembled WGS sequence"/>
</dbReference>
<organism evidence="2 3">
    <name type="scientific">Exophiala bonariae</name>
    <dbReference type="NCBI Taxonomy" id="1690606"/>
    <lineage>
        <taxon>Eukaryota</taxon>
        <taxon>Fungi</taxon>
        <taxon>Dikarya</taxon>
        <taxon>Ascomycota</taxon>
        <taxon>Pezizomycotina</taxon>
        <taxon>Eurotiomycetes</taxon>
        <taxon>Chaetothyriomycetidae</taxon>
        <taxon>Chaetothyriales</taxon>
        <taxon>Herpotrichiellaceae</taxon>
        <taxon>Exophiala</taxon>
    </lineage>
</organism>
<evidence type="ECO:0000259" key="1">
    <source>
        <dbReference type="Pfam" id="PF07992"/>
    </source>
</evidence>
<keyword evidence="3" id="KW-1185">Reference proteome</keyword>
<dbReference type="InterPro" id="IPR023753">
    <property type="entry name" value="FAD/NAD-binding_dom"/>
</dbReference>
<dbReference type="EMBL" id="JAVRRD010000026">
    <property type="protein sequence ID" value="KAK5047326.1"/>
    <property type="molecule type" value="Genomic_DNA"/>
</dbReference>
<gene>
    <name evidence="2" type="ORF">LTR84_006848</name>
</gene>
<dbReference type="Pfam" id="PF07992">
    <property type="entry name" value="Pyr_redox_2"/>
    <property type="match status" value="1"/>
</dbReference>